<dbReference type="InterPro" id="IPR015797">
    <property type="entry name" value="NUDIX_hydrolase-like_dom_sf"/>
</dbReference>
<dbReference type="RefSeq" id="WP_188679601.1">
    <property type="nucleotide sequence ID" value="NZ_BMGP01000005.1"/>
</dbReference>
<evidence type="ECO:0000313" key="4">
    <source>
        <dbReference type="Proteomes" id="UP000598775"/>
    </source>
</evidence>
<dbReference type="PANTHER" id="PTHR11839:SF31">
    <property type="entry name" value="ADP-RIBOSE PYROPHOSPHATASE"/>
    <property type="match status" value="1"/>
</dbReference>
<evidence type="ECO:0000256" key="1">
    <source>
        <dbReference type="ARBA" id="ARBA00022801"/>
    </source>
</evidence>
<dbReference type="AlphaFoldDB" id="A0A917EZF5"/>
<accession>A0A917EZF5</accession>
<feature type="domain" description="Nudix hydrolase" evidence="2">
    <location>
        <begin position="45"/>
        <end position="183"/>
    </location>
</feature>
<evidence type="ECO:0000259" key="2">
    <source>
        <dbReference type="PROSITE" id="PS51462"/>
    </source>
</evidence>
<name>A0A917EZF5_9MICO</name>
<dbReference type="Pfam" id="PF00293">
    <property type="entry name" value="NUDIX"/>
    <property type="match status" value="1"/>
</dbReference>
<sequence>MSDAPRDEPVDLSVSRSDVVFAGKIWDVRSETFDYNGKDTLREFVDHPGAVAVLAIDDDDRVLLIQQYRHPVRSREWEIPAGLLDISGEDFLVAAQRELAEEVDLRADTWNVLLDYATTPGGNNELIRIYVARGLHATDTPFDREDEEADMQVRWVPLDEVVAAVLDGTLQNPSLVISSLAAYRSRVDGWASLKPADEPWPEWLRLHK</sequence>
<protein>
    <submittedName>
        <fullName evidence="3">NUDIX hydrolase</fullName>
    </submittedName>
</protein>
<dbReference type="CDD" id="cd24158">
    <property type="entry name" value="NUDIX_ADPRase_Rv1700"/>
    <property type="match status" value="1"/>
</dbReference>
<reference evidence="3 4" key="1">
    <citation type="journal article" date="2014" name="Int. J. Syst. Evol. Microbiol.">
        <title>Complete genome sequence of Corynebacterium casei LMG S-19264T (=DSM 44701T), isolated from a smear-ripened cheese.</title>
        <authorList>
            <consortium name="US DOE Joint Genome Institute (JGI-PGF)"/>
            <person name="Walter F."/>
            <person name="Albersmeier A."/>
            <person name="Kalinowski J."/>
            <person name="Ruckert C."/>
        </authorList>
    </citation>
    <scope>NUCLEOTIDE SEQUENCE [LARGE SCALE GENOMIC DNA]</scope>
    <source>
        <strain evidence="3 4">CGMCC 1.12976</strain>
    </source>
</reference>
<dbReference type="PANTHER" id="PTHR11839">
    <property type="entry name" value="UDP/ADP-SUGAR PYROPHOSPHATASE"/>
    <property type="match status" value="1"/>
</dbReference>
<dbReference type="GO" id="GO:0005829">
    <property type="term" value="C:cytosol"/>
    <property type="evidence" value="ECO:0007669"/>
    <property type="project" value="TreeGrafter"/>
</dbReference>
<dbReference type="GO" id="GO:0019693">
    <property type="term" value="P:ribose phosphate metabolic process"/>
    <property type="evidence" value="ECO:0007669"/>
    <property type="project" value="TreeGrafter"/>
</dbReference>
<dbReference type="EMBL" id="BMGP01000005">
    <property type="protein sequence ID" value="GGF35023.1"/>
    <property type="molecule type" value="Genomic_DNA"/>
</dbReference>
<dbReference type="SUPFAM" id="SSF55811">
    <property type="entry name" value="Nudix"/>
    <property type="match status" value="1"/>
</dbReference>
<comment type="caution">
    <text evidence="3">The sequence shown here is derived from an EMBL/GenBank/DDBJ whole genome shotgun (WGS) entry which is preliminary data.</text>
</comment>
<dbReference type="InterPro" id="IPR000086">
    <property type="entry name" value="NUDIX_hydrolase_dom"/>
</dbReference>
<dbReference type="Gene3D" id="3.90.79.10">
    <property type="entry name" value="Nucleoside Triphosphate Pyrophosphohydrolase"/>
    <property type="match status" value="1"/>
</dbReference>
<gene>
    <name evidence="3" type="ORF">GCM10011399_30110</name>
</gene>
<keyword evidence="4" id="KW-1185">Reference proteome</keyword>
<dbReference type="GO" id="GO:0006753">
    <property type="term" value="P:nucleoside phosphate metabolic process"/>
    <property type="evidence" value="ECO:0007669"/>
    <property type="project" value="TreeGrafter"/>
</dbReference>
<keyword evidence="1 3" id="KW-0378">Hydrolase</keyword>
<dbReference type="Proteomes" id="UP000598775">
    <property type="component" value="Unassembled WGS sequence"/>
</dbReference>
<organism evidence="3 4">
    <name type="scientific">Subtercola lobariae</name>
    <dbReference type="NCBI Taxonomy" id="1588641"/>
    <lineage>
        <taxon>Bacteria</taxon>
        <taxon>Bacillati</taxon>
        <taxon>Actinomycetota</taxon>
        <taxon>Actinomycetes</taxon>
        <taxon>Micrococcales</taxon>
        <taxon>Microbacteriaceae</taxon>
        <taxon>Subtercola</taxon>
    </lineage>
</organism>
<proteinExistence type="predicted"/>
<dbReference type="GO" id="GO:0016787">
    <property type="term" value="F:hydrolase activity"/>
    <property type="evidence" value="ECO:0007669"/>
    <property type="project" value="UniProtKB-KW"/>
</dbReference>
<evidence type="ECO:0000313" key="3">
    <source>
        <dbReference type="EMBL" id="GGF35023.1"/>
    </source>
</evidence>
<dbReference type="PROSITE" id="PS51462">
    <property type="entry name" value="NUDIX"/>
    <property type="match status" value="1"/>
</dbReference>